<dbReference type="AlphaFoldDB" id="A0A0G1GYU5"/>
<dbReference type="PANTHER" id="PTHR22946">
    <property type="entry name" value="DIENELACTONE HYDROLASE DOMAIN-CONTAINING PROTEIN-RELATED"/>
    <property type="match status" value="1"/>
</dbReference>
<gene>
    <name evidence="3" type="ORF">UW26_C0003G0004</name>
</gene>
<evidence type="ECO:0000259" key="2">
    <source>
        <dbReference type="Pfam" id="PF12146"/>
    </source>
</evidence>
<keyword evidence="3" id="KW-0645">Protease</keyword>
<dbReference type="InterPro" id="IPR022742">
    <property type="entry name" value="Hydrolase_4"/>
</dbReference>
<protein>
    <submittedName>
        <fullName evidence="3">Dipeptidylaminopeptidase/acylaminoacyl-peptidase</fullName>
    </submittedName>
</protein>
<name>A0A0G1GYU5_9BACT</name>
<dbReference type="Proteomes" id="UP000034097">
    <property type="component" value="Unassembled WGS sequence"/>
</dbReference>
<feature type="domain" description="Serine aminopeptidase S33" evidence="2">
    <location>
        <begin position="15"/>
        <end position="129"/>
    </location>
</feature>
<dbReference type="GO" id="GO:0004177">
    <property type="term" value="F:aminopeptidase activity"/>
    <property type="evidence" value="ECO:0007669"/>
    <property type="project" value="UniProtKB-KW"/>
</dbReference>
<keyword evidence="3" id="KW-0031">Aminopeptidase</keyword>
<dbReference type="Gene3D" id="3.40.50.1820">
    <property type="entry name" value="alpha/beta hydrolase"/>
    <property type="match status" value="1"/>
</dbReference>
<comment type="caution">
    <text evidence="3">The sequence shown here is derived from an EMBL/GenBank/DDBJ whole genome shotgun (WGS) entry which is preliminary data.</text>
</comment>
<dbReference type="SUPFAM" id="SSF53474">
    <property type="entry name" value="alpha/beta-Hydrolases"/>
    <property type="match status" value="1"/>
</dbReference>
<evidence type="ECO:0000313" key="3">
    <source>
        <dbReference type="EMBL" id="KKT39358.1"/>
    </source>
</evidence>
<accession>A0A0G1GYU5</accession>
<dbReference type="EMBL" id="LCHQ01000003">
    <property type="protein sequence ID" value="KKT39358.1"/>
    <property type="molecule type" value="Genomic_DNA"/>
</dbReference>
<dbReference type="GO" id="GO:0052689">
    <property type="term" value="F:carboxylic ester hydrolase activity"/>
    <property type="evidence" value="ECO:0007669"/>
    <property type="project" value="UniProtKB-ARBA"/>
</dbReference>
<dbReference type="InterPro" id="IPR029058">
    <property type="entry name" value="AB_hydrolase_fold"/>
</dbReference>
<evidence type="ECO:0000313" key="4">
    <source>
        <dbReference type="Proteomes" id="UP000034097"/>
    </source>
</evidence>
<organism evidence="3 4">
    <name type="scientific">Candidatus Collierbacteria bacterium GW2011_GWF1_44_12</name>
    <dbReference type="NCBI Taxonomy" id="1618402"/>
    <lineage>
        <taxon>Bacteria</taxon>
        <taxon>Candidatus Collieribacteriota</taxon>
    </lineage>
</organism>
<sequence>MTIPKGTPPPQGWPAVVFVHGYVPPQQYQTTRNYASFVDALAKSGIVVLKIDLRGHADSQGEPGGAYYSADYIVDTLNAYSALKKSPVVNPNNVSLWGHSMAGNVIFRSFVSHPDISKIVIWAGAVYTYDDMSQFRISDSSYRPPSTDSPVQKNRQLLFDTYGRFDPSNSFWKQVVPTNYLTGIKGSVQIHHAINDDVVNIGYSRNLTNLLDSTEIRHELYEYPTGNHNLTGVNFNQAIKRTTDFIKEQSD</sequence>
<dbReference type="InterPro" id="IPR050261">
    <property type="entry name" value="FrsA_esterase"/>
</dbReference>
<reference evidence="3 4" key="1">
    <citation type="journal article" date="2015" name="Nature">
        <title>rRNA introns, odd ribosomes, and small enigmatic genomes across a large radiation of phyla.</title>
        <authorList>
            <person name="Brown C.T."/>
            <person name="Hug L.A."/>
            <person name="Thomas B.C."/>
            <person name="Sharon I."/>
            <person name="Castelle C.J."/>
            <person name="Singh A."/>
            <person name="Wilkins M.J."/>
            <person name="Williams K.H."/>
            <person name="Banfield J.F."/>
        </authorList>
    </citation>
    <scope>NUCLEOTIDE SEQUENCE [LARGE SCALE GENOMIC DNA]</scope>
</reference>
<dbReference type="PANTHER" id="PTHR22946:SF9">
    <property type="entry name" value="POLYKETIDE TRANSFERASE AF380"/>
    <property type="match status" value="1"/>
</dbReference>
<proteinExistence type="predicted"/>
<evidence type="ECO:0000256" key="1">
    <source>
        <dbReference type="ARBA" id="ARBA00022801"/>
    </source>
</evidence>
<keyword evidence="1" id="KW-0378">Hydrolase</keyword>
<dbReference type="Pfam" id="PF12146">
    <property type="entry name" value="Hydrolase_4"/>
    <property type="match status" value="1"/>
</dbReference>